<accession>A0ACA9P0P9</accession>
<name>A0ACA9P0P9_9GLOM</name>
<organism evidence="1 2">
    <name type="scientific">Racocetra persica</name>
    <dbReference type="NCBI Taxonomy" id="160502"/>
    <lineage>
        <taxon>Eukaryota</taxon>
        <taxon>Fungi</taxon>
        <taxon>Fungi incertae sedis</taxon>
        <taxon>Mucoromycota</taxon>
        <taxon>Glomeromycotina</taxon>
        <taxon>Glomeromycetes</taxon>
        <taxon>Diversisporales</taxon>
        <taxon>Gigasporaceae</taxon>
        <taxon>Racocetra</taxon>
    </lineage>
</organism>
<dbReference type="EMBL" id="CAJVQC010016950">
    <property type="protein sequence ID" value="CAG8681172.1"/>
    <property type="molecule type" value="Genomic_DNA"/>
</dbReference>
<evidence type="ECO:0000313" key="1">
    <source>
        <dbReference type="EMBL" id="CAG8681172.1"/>
    </source>
</evidence>
<sequence length="430" mass="49371">FILGHYSSLLKDKIDENLIHLAKQYGGIFRLHTLFNKPQLVITDPKLVQTILNSYDCQGVMARTLNSDFFGSGLIRAQGKDHKRQRKLMNPLFTFTNIKEMVPIFVQGGRRLKDCWTKQILDKKEEKISITSLIHKITLDIIGFVGFNYDFNSITSGSELAQAYYVIGTYTTSPLYNALIDLFPFIRKFPFSFNVRYNNSLKIIRTISENLVIEHKKNPIRGKDLLSLLIEANEIAPDNERLTHDEPICQIKTLLITGHETTSISLSWALYFLAKNPKCQDQLREELINAFPDSDHHPNFDEIEKLKYLDCVFKETLRVIPPGNNLTNSVSTIHHNPLIWGENVHEFDPSRWFDPELKAKITNFMFLPFGAGNKSCIGSKLAQLEFKTLICILIRNFKFKLVEGFVFKKKPIGLPRPIPGIDLLISKLDE</sequence>
<proteinExistence type="predicted"/>
<keyword evidence="2" id="KW-1185">Reference proteome</keyword>
<evidence type="ECO:0000313" key="2">
    <source>
        <dbReference type="Proteomes" id="UP000789920"/>
    </source>
</evidence>
<feature type="non-terminal residue" evidence="1">
    <location>
        <position position="1"/>
    </location>
</feature>
<protein>
    <submittedName>
        <fullName evidence="1">25450_t:CDS:1</fullName>
    </submittedName>
</protein>
<dbReference type="Proteomes" id="UP000789920">
    <property type="component" value="Unassembled WGS sequence"/>
</dbReference>
<gene>
    <name evidence="1" type="ORF">RPERSI_LOCUS9123</name>
</gene>
<comment type="caution">
    <text evidence="1">The sequence shown here is derived from an EMBL/GenBank/DDBJ whole genome shotgun (WGS) entry which is preliminary data.</text>
</comment>
<reference evidence="1" key="1">
    <citation type="submission" date="2021-06" db="EMBL/GenBank/DDBJ databases">
        <authorList>
            <person name="Kallberg Y."/>
            <person name="Tangrot J."/>
            <person name="Rosling A."/>
        </authorList>
    </citation>
    <scope>NUCLEOTIDE SEQUENCE</scope>
    <source>
        <strain evidence="1">MA461A</strain>
    </source>
</reference>